<evidence type="ECO:0000259" key="10">
    <source>
        <dbReference type="Pfam" id="PF25019"/>
    </source>
</evidence>
<evidence type="ECO:0000256" key="3">
    <source>
        <dbReference type="ARBA" id="ARBA00022737"/>
    </source>
</evidence>
<comment type="caution">
    <text evidence="11">The sequence shown here is derived from an EMBL/GenBank/DDBJ whole genome shotgun (WGS) entry which is preliminary data.</text>
</comment>
<dbReference type="GO" id="GO:0042742">
    <property type="term" value="P:defense response to bacterium"/>
    <property type="evidence" value="ECO:0007669"/>
    <property type="project" value="UniProtKB-ARBA"/>
</dbReference>
<dbReference type="Gene3D" id="3.40.50.300">
    <property type="entry name" value="P-loop containing nucleotide triphosphate hydrolases"/>
    <property type="match status" value="1"/>
</dbReference>
<feature type="domain" description="Disease resistance protein winged helix" evidence="9">
    <location>
        <begin position="451"/>
        <end position="523"/>
    </location>
</feature>
<dbReference type="GO" id="GO:0043531">
    <property type="term" value="F:ADP binding"/>
    <property type="evidence" value="ECO:0007669"/>
    <property type="project" value="InterPro"/>
</dbReference>
<feature type="domain" description="NB-ARC" evidence="7">
    <location>
        <begin position="191"/>
        <end position="346"/>
    </location>
</feature>
<dbReference type="PANTHER" id="PTHR36766">
    <property type="entry name" value="PLANT BROAD-SPECTRUM MILDEW RESISTANCE PROTEIN RPW8"/>
    <property type="match status" value="1"/>
</dbReference>
<dbReference type="Pfam" id="PF18052">
    <property type="entry name" value="Rx_N"/>
    <property type="match status" value="1"/>
</dbReference>
<evidence type="ECO:0000256" key="2">
    <source>
        <dbReference type="ARBA" id="ARBA00022614"/>
    </source>
</evidence>
<dbReference type="FunFam" id="1.10.10.10:FF:000322">
    <property type="entry name" value="Probable disease resistance protein At1g63360"/>
    <property type="match status" value="1"/>
</dbReference>
<evidence type="ECO:0000259" key="8">
    <source>
        <dbReference type="Pfam" id="PF18052"/>
    </source>
</evidence>
<dbReference type="Gene3D" id="1.10.10.10">
    <property type="entry name" value="Winged helix-like DNA-binding domain superfamily/Winged helix DNA-binding domain"/>
    <property type="match status" value="1"/>
</dbReference>
<evidence type="ECO:0000313" key="11">
    <source>
        <dbReference type="EMBL" id="KAJ4772055.1"/>
    </source>
</evidence>
<dbReference type="GO" id="GO:0009626">
    <property type="term" value="P:plant-type hypersensitive response"/>
    <property type="evidence" value="ECO:0007669"/>
    <property type="project" value="UniProtKB-ARBA"/>
</dbReference>
<keyword evidence="5" id="KW-0611">Plant defense</keyword>
<dbReference type="SUPFAM" id="SSF52540">
    <property type="entry name" value="P-loop containing nucleoside triphosphate hydrolases"/>
    <property type="match status" value="1"/>
</dbReference>
<dbReference type="GO" id="GO:0005524">
    <property type="term" value="F:ATP binding"/>
    <property type="evidence" value="ECO:0007669"/>
    <property type="project" value="UniProtKB-KW"/>
</dbReference>
<dbReference type="SUPFAM" id="SSF52058">
    <property type="entry name" value="L domain-like"/>
    <property type="match status" value="2"/>
</dbReference>
<dbReference type="PANTHER" id="PTHR36766:SF60">
    <property type="entry name" value="NB-ARC DOMAIN-CONTAINING PROTEIN"/>
    <property type="match status" value="1"/>
</dbReference>
<dbReference type="Pfam" id="PF25019">
    <property type="entry name" value="LRR_R13L1-DRL21"/>
    <property type="match status" value="1"/>
</dbReference>
<dbReference type="AlphaFoldDB" id="A0AAV8DS67"/>
<keyword evidence="12" id="KW-1185">Reference proteome</keyword>
<organism evidence="11 12">
    <name type="scientific">Rhynchospora pubera</name>
    <dbReference type="NCBI Taxonomy" id="906938"/>
    <lineage>
        <taxon>Eukaryota</taxon>
        <taxon>Viridiplantae</taxon>
        <taxon>Streptophyta</taxon>
        <taxon>Embryophyta</taxon>
        <taxon>Tracheophyta</taxon>
        <taxon>Spermatophyta</taxon>
        <taxon>Magnoliopsida</taxon>
        <taxon>Liliopsida</taxon>
        <taxon>Poales</taxon>
        <taxon>Cyperaceae</taxon>
        <taxon>Cyperoideae</taxon>
        <taxon>Rhynchosporeae</taxon>
        <taxon>Rhynchospora</taxon>
    </lineage>
</organism>
<dbReference type="PRINTS" id="PR00364">
    <property type="entry name" value="DISEASERSIST"/>
</dbReference>
<comment type="similarity">
    <text evidence="1">Belongs to the disease resistance NB-LRR family.</text>
</comment>
<proteinExistence type="inferred from homology"/>
<dbReference type="InterPro" id="IPR002182">
    <property type="entry name" value="NB-ARC"/>
</dbReference>
<keyword evidence="6" id="KW-0067">ATP-binding</keyword>
<evidence type="ECO:0000256" key="4">
    <source>
        <dbReference type="ARBA" id="ARBA00022741"/>
    </source>
</evidence>
<reference evidence="11" key="1">
    <citation type="submission" date="2022-08" db="EMBL/GenBank/DDBJ databases">
        <authorList>
            <person name="Marques A."/>
        </authorList>
    </citation>
    <scope>NUCLEOTIDE SEQUENCE</scope>
    <source>
        <strain evidence="11">RhyPub2mFocal</strain>
        <tissue evidence="11">Leaves</tissue>
    </source>
</reference>
<dbReference type="InterPro" id="IPR058922">
    <property type="entry name" value="WHD_DRP"/>
</dbReference>
<name>A0AAV8DS67_9POAL</name>
<evidence type="ECO:0000259" key="9">
    <source>
        <dbReference type="Pfam" id="PF23559"/>
    </source>
</evidence>
<protein>
    <submittedName>
        <fullName evidence="11">Disease resistance protein RGA2</fullName>
    </submittedName>
</protein>
<keyword evidence="3" id="KW-0677">Repeat</keyword>
<dbReference type="InterPro" id="IPR032675">
    <property type="entry name" value="LRR_dom_sf"/>
</dbReference>
<dbReference type="GO" id="GO:0002758">
    <property type="term" value="P:innate immune response-activating signaling pathway"/>
    <property type="evidence" value="ECO:0007669"/>
    <property type="project" value="UniProtKB-ARBA"/>
</dbReference>
<dbReference type="Pfam" id="PF00931">
    <property type="entry name" value="NB-ARC"/>
    <property type="match status" value="1"/>
</dbReference>
<dbReference type="Gene3D" id="3.80.10.10">
    <property type="entry name" value="Ribonuclease Inhibitor"/>
    <property type="match status" value="5"/>
</dbReference>
<dbReference type="EMBL" id="JAMFTS010000003">
    <property type="protein sequence ID" value="KAJ4772055.1"/>
    <property type="molecule type" value="Genomic_DNA"/>
</dbReference>
<evidence type="ECO:0000256" key="1">
    <source>
        <dbReference type="ARBA" id="ARBA00008894"/>
    </source>
</evidence>
<keyword evidence="4" id="KW-0547">Nucleotide-binding</keyword>
<evidence type="ECO:0000256" key="6">
    <source>
        <dbReference type="ARBA" id="ARBA00022840"/>
    </source>
</evidence>
<dbReference type="Proteomes" id="UP001140206">
    <property type="component" value="Chromosome 3"/>
</dbReference>
<dbReference type="InterPro" id="IPR036388">
    <property type="entry name" value="WH-like_DNA-bd_sf"/>
</dbReference>
<evidence type="ECO:0000256" key="5">
    <source>
        <dbReference type="ARBA" id="ARBA00022821"/>
    </source>
</evidence>
<dbReference type="Pfam" id="PF23559">
    <property type="entry name" value="WHD_DRP"/>
    <property type="match status" value="1"/>
</dbReference>
<evidence type="ECO:0000313" key="12">
    <source>
        <dbReference type="Proteomes" id="UP001140206"/>
    </source>
</evidence>
<dbReference type="InterPro" id="IPR056789">
    <property type="entry name" value="LRR_R13L1-DRL21"/>
</dbReference>
<sequence>MANWVSSAISFIAQCAASGIVEKIVEMGLSYLGKHMLPDDSEEALRRVKAALPQIRAVMVVAEALKMKDPSSSEWVQQFREAVDAAEDVLDELEYKKLKDMVKNRNKVGQSSSSSKKKTKRCAISGDIVERLKEAVTMLDQAVAGVERLLQHADRLGIHYLSESRVEVGTDLIRETTSILTQREVIGRDVEKGKILDWLKQPTQAQLSSFGIFGVGGLGKTTLAQFAYQEIHGLSYFQNIIWVCVSTDFSVKAITAKMLAELGGSSRGDNPLNVLQQSLKEMILSKKILLILDDIWEDKKREDLEQLISPLRFAQHGSKIIFTTRMKSVSDLLASVIDTEHKSLALGKMGEQELQLIFNSYAFNGFNPNNYGNLQAIGDQIVEKLQGSPLLAKVIGSLLNSHMDQPYWRRILNHDSLINLDQANNHVMEVLKLSYYNLPANLQVCFRFCSIYPQDYMFDKNELIEMWIASGFIPTQSCHDKNQNDIGEEYFNYLLRKSFFEKEYSWYYEEDRYVMHDLMHELAQNVSYGECCRVEQNDKPIVIPSTVRHVWVYESEIARLSNLENMRSLVITTSNSNLFVLPNYLIKRSLRLLKIHGDCSCKLPKEINSLVHLRYISIELWNEYLVPASIYNLYHLQVLELIGDRDESSYAEIKNYSMANLVCLRYMRVPDQIMQTIFGIHMLTSLQELTFFVGQNGGYSLNEIGPLDNLRCLAICNIENIRNAVEVRTAKLIEKKNLQSLSLKWASESNLNNPEQIIDNLQPNPNLMELEIEKYTGQRSPLWMMGDKPPLNLSSLKLYKCPNLNKQPIFGKIPNLKILHIHCCPKLEKLPDLPLSLTELEVNDVGLTSLPNLYQIFGINNSTPSSLKSSLKSLEIKECPNLISLSGFVQQDNLDLQGLEDLTIENCKNLAQLSMHAFNKFMSLEYLSISFCPNLIRLPCLPLSLIKFAISNMSISVLPEHLESSSSSGSTSTSSLKSSLREVSIQSCPSLSALNGFFQQDNIDFQAINTIDIIKCENLVPIPMGAFSKFVSLTYLTIVNCPKLVIVEYHNNLLPSRLESLFISNCGELDVPLLDSASGLTSLTELTIGDSANITHIPSSQNLFRSLCSLTIKGCSKLIDLSLIQQAHNVDHGNNSASLRVNDLNIDQLSLLLIEPLRSLRSVSELYVHDCSRMEALPEQWFLQNSSTLRSLRIANLSTLQSLPATMVRLIALEVLDILKADLLLELPELPVSLKFKNICGSGKRQL</sequence>
<dbReference type="Gene3D" id="1.20.5.4130">
    <property type="match status" value="1"/>
</dbReference>
<gene>
    <name evidence="11" type="ORF">LUZ62_056312</name>
</gene>
<dbReference type="InterPro" id="IPR041118">
    <property type="entry name" value="Rx_N"/>
</dbReference>
<keyword evidence="2" id="KW-0433">Leucine-rich repeat</keyword>
<feature type="domain" description="Disease resistance N-terminal" evidence="8">
    <location>
        <begin position="36"/>
        <end position="110"/>
    </location>
</feature>
<evidence type="ECO:0000259" key="7">
    <source>
        <dbReference type="Pfam" id="PF00931"/>
    </source>
</evidence>
<dbReference type="InterPro" id="IPR027417">
    <property type="entry name" value="P-loop_NTPase"/>
</dbReference>
<feature type="domain" description="R13L1/DRL21-like LRR repeat region" evidence="10">
    <location>
        <begin position="701"/>
        <end position="824"/>
    </location>
</feature>
<accession>A0AAV8DS67</accession>